<protein>
    <submittedName>
        <fullName evidence="2">Uncharacterized protein</fullName>
    </submittedName>
</protein>
<evidence type="ECO:0000313" key="3">
    <source>
        <dbReference type="Proteomes" id="UP000266841"/>
    </source>
</evidence>
<gene>
    <name evidence="2" type="ORF">THAOC_08812</name>
</gene>
<dbReference type="AlphaFoldDB" id="K0THE4"/>
<evidence type="ECO:0000313" key="2">
    <source>
        <dbReference type="EMBL" id="EJK69892.1"/>
    </source>
</evidence>
<keyword evidence="3" id="KW-1185">Reference proteome</keyword>
<accession>K0THE4</accession>
<dbReference type="Proteomes" id="UP000266841">
    <property type="component" value="Unassembled WGS sequence"/>
</dbReference>
<name>K0THE4_THAOC</name>
<sequence length="173" mass="18194">MGLRSPGEAPVPGNESEAGPPAVQQTALHLVHGAYGCLLLVQKIKILKMDEDGAPSQPLLDYVVRGIPVLSVRYGQHLADHVVVLGVTHRTAGETPPPPPGLVVQTGAGHGARTAAQDAVLLAVQEAAEASAARLEGGRQADRFPETWCQAEQSRQLRCPPGPSPSQRSRLTD</sequence>
<proteinExistence type="predicted"/>
<feature type="region of interest" description="Disordered" evidence="1">
    <location>
        <begin position="152"/>
        <end position="173"/>
    </location>
</feature>
<evidence type="ECO:0000256" key="1">
    <source>
        <dbReference type="SAM" id="MobiDB-lite"/>
    </source>
</evidence>
<reference evidence="2 3" key="1">
    <citation type="journal article" date="2012" name="Genome Biol.">
        <title>Genome and low-iron response of an oceanic diatom adapted to chronic iron limitation.</title>
        <authorList>
            <person name="Lommer M."/>
            <person name="Specht M."/>
            <person name="Roy A.S."/>
            <person name="Kraemer L."/>
            <person name="Andreson R."/>
            <person name="Gutowska M.A."/>
            <person name="Wolf J."/>
            <person name="Bergner S.V."/>
            <person name="Schilhabel M.B."/>
            <person name="Klostermeier U.C."/>
            <person name="Beiko R.G."/>
            <person name="Rosenstiel P."/>
            <person name="Hippler M."/>
            <person name="Laroche J."/>
        </authorList>
    </citation>
    <scope>NUCLEOTIDE SEQUENCE [LARGE SCALE GENOMIC DNA]</scope>
    <source>
        <strain evidence="2 3">CCMP1005</strain>
    </source>
</reference>
<dbReference type="EMBL" id="AGNL01009411">
    <property type="protein sequence ID" value="EJK69892.1"/>
    <property type="molecule type" value="Genomic_DNA"/>
</dbReference>
<comment type="caution">
    <text evidence="2">The sequence shown here is derived from an EMBL/GenBank/DDBJ whole genome shotgun (WGS) entry which is preliminary data.</text>
</comment>
<feature type="region of interest" description="Disordered" evidence="1">
    <location>
        <begin position="1"/>
        <end position="22"/>
    </location>
</feature>
<organism evidence="2 3">
    <name type="scientific">Thalassiosira oceanica</name>
    <name type="common">Marine diatom</name>
    <dbReference type="NCBI Taxonomy" id="159749"/>
    <lineage>
        <taxon>Eukaryota</taxon>
        <taxon>Sar</taxon>
        <taxon>Stramenopiles</taxon>
        <taxon>Ochrophyta</taxon>
        <taxon>Bacillariophyta</taxon>
        <taxon>Coscinodiscophyceae</taxon>
        <taxon>Thalassiosirophycidae</taxon>
        <taxon>Thalassiosirales</taxon>
        <taxon>Thalassiosiraceae</taxon>
        <taxon>Thalassiosira</taxon>
    </lineage>
</organism>